<dbReference type="AlphaFoldDB" id="X1MJF4"/>
<dbReference type="EMBL" id="BARV01014369">
    <property type="protein sequence ID" value="GAI31403.1"/>
    <property type="molecule type" value="Genomic_DNA"/>
</dbReference>
<evidence type="ECO:0000313" key="2">
    <source>
        <dbReference type="EMBL" id="GAI31403.1"/>
    </source>
</evidence>
<feature type="non-terminal residue" evidence="2">
    <location>
        <position position="1"/>
    </location>
</feature>
<sequence>KGKWENCINCGLCVRMCEEQMMAKDIGGEVKIKDLKRAQMLKERGYIVLPDPHDPNV</sequence>
<feature type="domain" description="4Fe-4S ferredoxin-type" evidence="1">
    <location>
        <begin position="1"/>
        <end position="27"/>
    </location>
</feature>
<dbReference type="InterPro" id="IPR017900">
    <property type="entry name" value="4Fe4S_Fe_S_CS"/>
</dbReference>
<dbReference type="PROSITE" id="PS51379">
    <property type="entry name" value="4FE4S_FER_2"/>
    <property type="match status" value="1"/>
</dbReference>
<reference evidence="2" key="1">
    <citation type="journal article" date="2014" name="Front. Microbiol.">
        <title>High frequency of phylogenetically diverse reductive dehalogenase-homologous genes in deep subseafloor sedimentary metagenomes.</title>
        <authorList>
            <person name="Kawai M."/>
            <person name="Futagami T."/>
            <person name="Toyoda A."/>
            <person name="Takaki Y."/>
            <person name="Nishi S."/>
            <person name="Hori S."/>
            <person name="Arai W."/>
            <person name="Tsubouchi T."/>
            <person name="Morono Y."/>
            <person name="Uchiyama I."/>
            <person name="Ito T."/>
            <person name="Fujiyama A."/>
            <person name="Inagaki F."/>
            <person name="Takami H."/>
        </authorList>
    </citation>
    <scope>NUCLEOTIDE SEQUENCE</scope>
    <source>
        <strain evidence="2">Expedition CK06-06</strain>
    </source>
</reference>
<evidence type="ECO:0000259" key="1">
    <source>
        <dbReference type="PROSITE" id="PS51379"/>
    </source>
</evidence>
<proteinExistence type="predicted"/>
<feature type="non-terminal residue" evidence="2">
    <location>
        <position position="57"/>
    </location>
</feature>
<gene>
    <name evidence="2" type="ORF">S06H3_25149</name>
</gene>
<dbReference type="SUPFAM" id="SSF54862">
    <property type="entry name" value="4Fe-4S ferredoxins"/>
    <property type="match status" value="1"/>
</dbReference>
<dbReference type="InterPro" id="IPR017896">
    <property type="entry name" value="4Fe4S_Fe-S-bd"/>
</dbReference>
<name>X1MJF4_9ZZZZ</name>
<accession>X1MJF4</accession>
<protein>
    <recommendedName>
        <fullName evidence="1">4Fe-4S ferredoxin-type domain-containing protein</fullName>
    </recommendedName>
</protein>
<dbReference type="PROSITE" id="PS00198">
    <property type="entry name" value="4FE4S_FER_1"/>
    <property type="match status" value="1"/>
</dbReference>
<organism evidence="2">
    <name type="scientific">marine sediment metagenome</name>
    <dbReference type="NCBI Taxonomy" id="412755"/>
    <lineage>
        <taxon>unclassified sequences</taxon>
        <taxon>metagenomes</taxon>
        <taxon>ecological metagenomes</taxon>
    </lineage>
</organism>
<comment type="caution">
    <text evidence="2">The sequence shown here is derived from an EMBL/GenBank/DDBJ whole genome shotgun (WGS) entry which is preliminary data.</text>
</comment>